<proteinExistence type="predicted"/>
<accession>A0AAE3WFD4</accession>
<dbReference type="AlphaFoldDB" id="A0AAE3WFD4"/>
<dbReference type="RefSeq" id="WP_306735940.1">
    <property type="nucleotide sequence ID" value="NZ_JANHAX010000003.1"/>
</dbReference>
<keyword evidence="1" id="KW-0812">Transmembrane</keyword>
<feature type="transmembrane region" description="Helical" evidence="1">
    <location>
        <begin position="6"/>
        <end position="23"/>
    </location>
</feature>
<feature type="transmembrane region" description="Helical" evidence="1">
    <location>
        <begin position="58"/>
        <end position="76"/>
    </location>
</feature>
<sequence length="97" mass="10587">MDYLDTWWVWVAGGLVLAILELFAPGFIFVGFAVGAVVVGLLLALGGQQIAALLTGSLSMKLLVFALASLVAWLVLRRIEGERKGQKKVWTRDINED</sequence>
<keyword evidence="1" id="KW-1133">Transmembrane helix</keyword>
<dbReference type="EMBL" id="JANHAX010000003">
    <property type="protein sequence ID" value="MDQ2090670.1"/>
    <property type="molecule type" value="Genomic_DNA"/>
</dbReference>
<evidence type="ECO:0008006" key="4">
    <source>
        <dbReference type="Google" id="ProtNLM"/>
    </source>
</evidence>
<keyword evidence="3" id="KW-1185">Reference proteome</keyword>
<evidence type="ECO:0000313" key="2">
    <source>
        <dbReference type="EMBL" id="MDQ2090670.1"/>
    </source>
</evidence>
<protein>
    <recommendedName>
        <fullName evidence="4">Membrane protein implicated in regulation of membrane protease activity</fullName>
    </recommendedName>
</protein>
<dbReference type="Proteomes" id="UP001226762">
    <property type="component" value="Unassembled WGS sequence"/>
</dbReference>
<evidence type="ECO:0000313" key="3">
    <source>
        <dbReference type="Proteomes" id="UP001226762"/>
    </source>
</evidence>
<reference evidence="2" key="2">
    <citation type="submission" date="2023-02" db="EMBL/GenBank/DDBJ databases">
        <title>'Rhodoalgimonas zhirmunskyi' gen. nov., isolated from a red alga.</title>
        <authorList>
            <person name="Nedashkovskaya O.I."/>
            <person name="Otstavnykh N.Y."/>
            <person name="Bystritskaya E.P."/>
            <person name="Balabanova L.A."/>
            <person name="Isaeva M.P."/>
        </authorList>
    </citation>
    <scope>NUCLEOTIDE SEQUENCE</scope>
    <source>
        <strain evidence="2">KCTC 52189</strain>
    </source>
</reference>
<name>A0AAE3WFD4_9RHOB</name>
<gene>
    <name evidence="2" type="ORF">NO357_12240</name>
</gene>
<keyword evidence="1" id="KW-0472">Membrane</keyword>
<comment type="caution">
    <text evidence="2">The sequence shown here is derived from an EMBL/GenBank/DDBJ whole genome shotgun (WGS) entry which is preliminary data.</text>
</comment>
<evidence type="ECO:0000256" key="1">
    <source>
        <dbReference type="SAM" id="Phobius"/>
    </source>
</evidence>
<reference evidence="2" key="1">
    <citation type="submission" date="2022-07" db="EMBL/GenBank/DDBJ databases">
        <authorList>
            <person name="Otstavnykh N."/>
            <person name="Isaeva M."/>
            <person name="Bystritskaya E."/>
        </authorList>
    </citation>
    <scope>NUCLEOTIDE SEQUENCE</scope>
    <source>
        <strain evidence="2">KCTC 52189</strain>
    </source>
</reference>
<organism evidence="2 3">
    <name type="scientific">Marimonas arenosa</name>
    <dbReference type="NCBI Taxonomy" id="1795305"/>
    <lineage>
        <taxon>Bacteria</taxon>
        <taxon>Pseudomonadati</taxon>
        <taxon>Pseudomonadota</taxon>
        <taxon>Alphaproteobacteria</taxon>
        <taxon>Rhodobacterales</taxon>
        <taxon>Paracoccaceae</taxon>
        <taxon>Marimonas</taxon>
    </lineage>
</organism>